<reference evidence="8" key="1">
    <citation type="journal article" date="2019" name="Int. J. Syst. Evol. Microbiol.">
        <title>The Global Catalogue of Microorganisms (GCM) 10K type strain sequencing project: providing services to taxonomists for standard genome sequencing and annotation.</title>
        <authorList>
            <consortium name="The Broad Institute Genomics Platform"/>
            <consortium name="The Broad Institute Genome Sequencing Center for Infectious Disease"/>
            <person name="Wu L."/>
            <person name="Ma J."/>
        </authorList>
    </citation>
    <scope>NUCLEOTIDE SEQUENCE [LARGE SCALE GENOMIC DNA]</scope>
    <source>
        <strain evidence="8">CGMCC 1.12806</strain>
    </source>
</reference>
<dbReference type="InterPro" id="IPR009926">
    <property type="entry name" value="T3SS_YcgR_PilZN"/>
</dbReference>
<name>A0ABQ1GUB1_9GAMM</name>
<evidence type="ECO:0000313" key="7">
    <source>
        <dbReference type="EMBL" id="GGA50560.1"/>
    </source>
</evidence>
<feature type="domain" description="PilZ" evidence="5">
    <location>
        <begin position="115"/>
        <end position="233"/>
    </location>
</feature>
<keyword evidence="2 4" id="KW-0547">Nucleotide-binding</keyword>
<evidence type="ECO:0000259" key="6">
    <source>
        <dbReference type="Pfam" id="PF07317"/>
    </source>
</evidence>
<dbReference type="Pfam" id="PF07317">
    <property type="entry name" value="PilZN"/>
    <property type="match status" value="1"/>
</dbReference>
<keyword evidence="1 4" id="KW-0973">c-di-GMP</keyword>
<dbReference type="HAMAP" id="MF_01457">
    <property type="entry name" value="YcgR"/>
    <property type="match status" value="1"/>
</dbReference>
<keyword evidence="7" id="KW-0282">Flagellum</keyword>
<comment type="function">
    <text evidence="4">Acts as a flagellar brake, regulating swimming and swarming in a bis-(3'-5') cyclic diguanylic acid (c-di-GMP)-dependent manner. Binds 1 c-di-GMP dimer per subunit. Increasing levels of c-di-GMP lead to decreased motility.</text>
</comment>
<keyword evidence="7" id="KW-0969">Cilium</keyword>
<keyword evidence="3 4" id="KW-0975">Bacterial flagellum</keyword>
<proteinExistence type="inferred from homology"/>
<dbReference type="RefSeq" id="WP_188474107.1">
    <property type="nucleotide sequence ID" value="NZ_BMFZ01000007.1"/>
</dbReference>
<evidence type="ECO:0000256" key="2">
    <source>
        <dbReference type="ARBA" id="ARBA00022741"/>
    </source>
</evidence>
<keyword evidence="7" id="KW-0966">Cell projection</keyword>
<dbReference type="Proteomes" id="UP000627464">
    <property type="component" value="Unassembled WGS sequence"/>
</dbReference>
<comment type="subcellular location">
    <subcellularLocation>
        <location evidence="4">Bacterial flagellum basal body</location>
    </subcellularLocation>
</comment>
<dbReference type="Pfam" id="PF07238">
    <property type="entry name" value="PilZ"/>
    <property type="match status" value="1"/>
</dbReference>
<dbReference type="Gene3D" id="2.30.110.10">
    <property type="entry name" value="Electron Transport, Fmn-binding Protein, Chain A"/>
    <property type="match status" value="1"/>
</dbReference>
<protein>
    <recommendedName>
        <fullName evidence="4">Flagellar brake protein YcgR</fullName>
    </recommendedName>
    <alternativeName>
        <fullName evidence="4">Cyclic di-GMP binding protein YcgR</fullName>
    </alternativeName>
</protein>
<evidence type="ECO:0000256" key="4">
    <source>
        <dbReference type="HAMAP-Rule" id="MF_01457"/>
    </source>
</evidence>
<dbReference type="InterPro" id="IPR023787">
    <property type="entry name" value="T3SS_YcgR"/>
</dbReference>
<dbReference type="InterPro" id="IPR012349">
    <property type="entry name" value="Split_barrel_FMN-bd"/>
</dbReference>
<evidence type="ECO:0000259" key="5">
    <source>
        <dbReference type="Pfam" id="PF07238"/>
    </source>
</evidence>
<evidence type="ECO:0000256" key="3">
    <source>
        <dbReference type="ARBA" id="ARBA00023143"/>
    </source>
</evidence>
<comment type="similarity">
    <text evidence="4">Belongs to the YcgR family.</text>
</comment>
<evidence type="ECO:0000313" key="8">
    <source>
        <dbReference type="Proteomes" id="UP000627464"/>
    </source>
</evidence>
<sequence>MSEISKEQFIRRNKLGILAVLRDLKKKGTLVMVAHERGQFISKILDVLPDTNQLLFDLGSGDYDNQLAKQAQTLNFVAEPAGAKVEFTSGQVHQITWQDLPTFSCEIPPELKFIQRREYFRVNIPLQPTYICSGKFPDASDFTFKLKDISLGGLGLHVDKVMPLCIESGAVIKDTVVELAEFGSFRLDLEFISVMDRKTVSNKGETVTSQRLSFKFPYLSPAQERDLQRAIFELEKQQNQKAKRFQDD</sequence>
<organism evidence="7 8">
    <name type="scientific">Hafnia psychrotolerans</name>
    <dbReference type="NCBI Taxonomy" id="1477018"/>
    <lineage>
        <taxon>Bacteria</taxon>
        <taxon>Pseudomonadati</taxon>
        <taxon>Pseudomonadota</taxon>
        <taxon>Gammaproteobacteria</taxon>
        <taxon>Enterobacterales</taxon>
        <taxon>Hafniaceae</taxon>
        <taxon>Hafnia</taxon>
    </lineage>
</organism>
<comment type="subunit">
    <text evidence="4">Monomer. Interacts with the flagellar basal bodies.</text>
</comment>
<comment type="caution">
    <text evidence="7">The sequence shown here is derived from an EMBL/GenBank/DDBJ whole genome shotgun (WGS) entry which is preliminary data.</text>
</comment>
<accession>A0ABQ1GUB1</accession>
<dbReference type="InterPro" id="IPR009875">
    <property type="entry name" value="PilZ_domain"/>
</dbReference>
<evidence type="ECO:0000256" key="1">
    <source>
        <dbReference type="ARBA" id="ARBA00022636"/>
    </source>
</evidence>
<keyword evidence="8" id="KW-1185">Reference proteome</keyword>
<gene>
    <name evidence="4 7" type="primary">ycgR</name>
    <name evidence="7" type="ORF">GCM10011328_27410</name>
</gene>
<dbReference type="EMBL" id="BMFZ01000007">
    <property type="protein sequence ID" value="GGA50560.1"/>
    <property type="molecule type" value="Genomic_DNA"/>
</dbReference>
<dbReference type="Gene3D" id="2.40.10.220">
    <property type="entry name" value="predicted glycosyltransferase like domains"/>
    <property type="match status" value="1"/>
</dbReference>
<feature type="domain" description="Type III secretion system flagellar brake protein YcgR PilZN" evidence="6">
    <location>
        <begin position="9"/>
        <end position="111"/>
    </location>
</feature>